<dbReference type="GO" id="GO:0016788">
    <property type="term" value="F:hydrolase activity, acting on ester bonds"/>
    <property type="evidence" value="ECO:0007669"/>
    <property type="project" value="InterPro"/>
</dbReference>
<gene>
    <name evidence="7" type="ORF">AYI69_g8718</name>
</gene>
<proteinExistence type="predicted"/>
<evidence type="ECO:0000313" key="7">
    <source>
        <dbReference type="EMBL" id="OMJ14156.1"/>
    </source>
</evidence>
<comment type="caution">
    <text evidence="7">The sequence shown here is derived from an EMBL/GenBank/DDBJ whole genome shotgun (WGS) entry which is preliminary data.</text>
</comment>
<name>A0A1R1XHS3_9FUNG</name>
<dbReference type="PANTHER" id="PTHR37326:SF1">
    <property type="entry name" value="BLL3975 PROTEIN"/>
    <property type="match status" value="1"/>
</dbReference>
<evidence type="ECO:0000313" key="8">
    <source>
        <dbReference type="Proteomes" id="UP000187429"/>
    </source>
</evidence>
<dbReference type="PANTHER" id="PTHR37326">
    <property type="entry name" value="BLL3975 PROTEIN"/>
    <property type="match status" value="1"/>
</dbReference>
<keyword evidence="4" id="KW-0862">Zinc</keyword>
<dbReference type="SUPFAM" id="SSF53187">
    <property type="entry name" value="Zn-dependent exopeptidases"/>
    <property type="match status" value="1"/>
</dbReference>
<reference evidence="8" key="1">
    <citation type="submission" date="2017-01" db="EMBL/GenBank/DDBJ databases">
        <authorList>
            <person name="Wang Y."/>
            <person name="White M."/>
            <person name="Kvist S."/>
            <person name="Moncalvo J.-M."/>
        </authorList>
    </citation>
    <scope>NUCLEOTIDE SEQUENCE [LARGE SCALE GENOMIC DNA]</scope>
    <source>
        <strain evidence="8">ID-206-W2</strain>
    </source>
</reference>
<feature type="domain" description="Succinylglutamate desuccinylase/Aspartoacylase catalytic" evidence="6">
    <location>
        <begin position="76"/>
        <end position="265"/>
    </location>
</feature>
<keyword evidence="2" id="KW-0479">Metal-binding</keyword>
<protein>
    <recommendedName>
        <fullName evidence="6">Succinylglutamate desuccinylase/Aspartoacylase catalytic domain-containing protein</fullName>
    </recommendedName>
</protein>
<evidence type="ECO:0000256" key="3">
    <source>
        <dbReference type="ARBA" id="ARBA00022801"/>
    </source>
</evidence>
<dbReference type="InterPro" id="IPR055438">
    <property type="entry name" value="AstE_AspA_cat"/>
</dbReference>
<dbReference type="Proteomes" id="UP000187429">
    <property type="component" value="Unassembled WGS sequence"/>
</dbReference>
<dbReference type="Pfam" id="PF24827">
    <property type="entry name" value="AstE_AspA_cat"/>
    <property type="match status" value="1"/>
</dbReference>
<keyword evidence="3" id="KW-0378">Hydrolase</keyword>
<keyword evidence="8" id="KW-1185">Reference proteome</keyword>
<evidence type="ECO:0000259" key="6">
    <source>
        <dbReference type="Pfam" id="PF24827"/>
    </source>
</evidence>
<dbReference type="Gene3D" id="3.40.630.10">
    <property type="entry name" value="Zn peptidases"/>
    <property type="match status" value="1"/>
</dbReference>
<evidence type="ECO:0000256" key="2">
    <source>
        <dbReference type="ARBA" id="ARBA00022723"/>
    </source>
</evidence>
<feature type="signal peptide" evidence="5">
    <location>
        <begin position="1"/>
        <end position="19"/>
    </location>
</feature>
<dbReference type="AlphaFoldDB" id="A0A1R1XHS3"/>
<dbReference type="OrthoDB" id="5588846at2759"/>
<accession>A0A1R1XHS3</accession>
<dbReference type="GO" id="GO:0046872">
    <property type="term" value="F:metal ion binding"/>
    <property type="evidence" value="ECO:0007669"/>
    <property type="project" value="UniProtKB-KW"/>
</dbReference>
<comment type="cofactor">
    <cofactor evidence="1">
        <name>Zn(2+)</name>
        <dbReference type="ChEBI" id="CHEBI:29105"/>
    </cofactor>
</comment>
<organism evidence="7 8">
    <name type="scientific">Smittium culicis</name>
    <dbReference type="NCBI Taxonomy" id="133412"/>
    <lineage>
        <taxon>Eukaryota</taxon>
        <taxon>Fungi</taxon>
        <taxon>Fungi incertae sedis</taxon>
        <taxon>Zoopagomycota</taxon>
        <taxon>Kickxellomycotina</taxon>
        <taxon>Harpellomycetes</taxon>
        <taxon>Harpellales</taxon>
        <taxon>Legeriomycetaceae</taxon>
        <taxon>Smittium</taxon>
    </lineage>
</organism>
<sequence length="379" mass="41418">MKFSTLSLLISSIIGLSYSQTIYTGDVLEGNKVITKLDINDLPEKSVSYLWFKVPANMVGINSHVPLMVKKGTNGGPRFLLNSGFHGDEYNGIRVVQDTFHSIDESKLNGTVVAVTYASPGAIAGGRMFYVTNSATGGIVDVNRNFKLSPEPTDIGSLMTDGLWKNLYSNNNFTACVDMHGASAGDSYPNLIYGDVRIEYTNRMFELSGADIVKLEIGSAKNTGYLEDALNQINVPTISYEIGYGLSMQADQIKRSNEFMQRIMADLKMIPPTTDKDSISRFEAAQKKTLALNELHIAKNNIGGIVIPCVSLLDKVEAGQVVAHVINPYGHVIEEIKTKVDGYVMMIIRNPASDPLRNIAFISRVNPDESCKLGGCFVP</sequence>
<evidence type="ECO:0000256" key="5">
    <source>
        <dbReference type="SAM" id="SignalP"/>
    </source>
</evidence>
<feature type="chain" id="PRO_5013385777" description="Succinylglutamate desuccinylase/Aspartoacylase catalytic domain-containing protein" evidence="5">
    <location>
        <begin position="20"/>
        <end position="379"/>
    </location>
</feature>
<evidence type="ECO:0000256" key="4">
    <source>
        <dbReference type="ARBA" id="ARBA00022833"/>
    </source>
</evidence>
<dbReference type="CDD" id="cd06251">
    <property type="entry name" value="M14_ASTE_ASPA-like"/>
    <property type="match status" value="1"/>
</dbReference>
<dbReference type="EMBL" id="LSSM01004770">
    <property type="protein sequence ID" value="OMJ14156.1"/>
    <property type="molecule type" value="Genomic_DNA"/>
</dbReference>
<keyword evidence="5" id="KW-0732">Signal</keyword>
<evidence type="ECO:0000256" key="1">
    <source>
        <dbReference type="ARBA" id="ARBA00001947"/>
    </source>
</evidence>
<dbReference type="InterPro" id="IPR053138">
    <property type="entry name" value="N-alpha-Ac-DABA_deacetylase"/>
</dbReference>